<organism evidence="7 8">
    <name type="scientific">Ectothiorhodospira marina</name>
    <dbReference type="NCBI Taxonomy" id="1396821"/>
    <lineage>
        <taxon>Bacteria</taxon>
        <taxon>Pseudomonadati</taxon>
        <taxon>Pseudomonadota</taxon>
        <taxon>Gammaproteobacteria</taxon>
        <taxon>Chromatiales</taxon>
        <taxon>Ectothiorhodospiraceae</taxon>
        <taxon>Ectothiorhodospira</taxon>
    </lineage>
</organism>
<dbReference type="EMBL" id="FOAA01000009">
    <property type="protein sequence ID" value="SEL08766.1"/>
    <property type="molecule type" value="Genomic_DNA"/>
</dbReference>
<feature type="transmembrane region" description="Helical" evidence="5">
    <location>
        <begin position="160"/>
        <end position="181"/>
    </location>
</feature>
<feature type="transmembrane region" description="Helical" evidence="5">
    <location>
        <begin position="113"/>
        <end position="139"/>
    </location>
</feature>
<dbReference type="OrthoDB" id="5293641at2"/>
<evidence type="ECO:0000256" key="2">
    <source>
        <dbReference type="ARBA" id="ARBA00022692"/>
    </source>
</evidence>
<feature type="transmembrane region" description="Helical" evidence="5">
    <location>
        <begin position="37"/>
        <end position="59"/>
    </location>
</feature>
<accession>A0A1H7MBV9</accession>
<dbReference type="Pfam" id="PF07298">
    <property type="entry name" value="NnrU"/>
    <property type="match status" value="1"/>
</dbReference>
<proteinExistence type="predicted"/>
<evidence type="ECO:0000256" key="5">
    <source>
        <dbReference type="SAM" id="Phobius"/>
    </source>
</evidence>
<comment type="subcellular location">
    <subcellularLocation>
        <location evidence="1">Membrane</location>
        <topology evidence="1">Multi-pass membrane protein</topology>
    </subcellularLocation>
</comment>
<evidence type="ECO:0000259" key="6">
    <source>
        <dbReference type="Pfam" id="PF07298"/>
    </source>
</evidence>
<dbReference type="AlphaFoldDB" id="A0A1H7MBV9"/>
<feature type="transmembrane region" description="Helical" evidence="5">
    <location>
        <begin position="71"/>
        <end position="93"/>
    </location>
</feature>
<keyword evidence="2 5" id="KW-0812">Transmembrane</keyword>
<dbReference type="InterPro" id="IPR009915">
    <property type="entry name" value="NnrU_dom"/>
</dbReference>
<dbReference type="STRING" id="1396821.SAMN05444515_10942"/>
<reference evidence="8" key="1">
    <citation type="submission" date="2016-10" db="EMBL/GenBank/DDBJ databases">
        <authorList>
            <person name="Varghese N."/>
            <person name="Submissions S."/>
        </authorList>
    </citation>
    <scope>NUCLEOTIDE SEQUENCE [LARGE SCALE GENOMIC DNA]</scope>
    <source>
        <strain evidence="8">DSM 241</strain>
    </source>
</reference>
<evidence type="ECO:0000256" key="1">
    <source>
        <dbReference type="ARBA" id="ARBA00004141"/>
    </source>
</evidence>
<protein>
    <submittedName>
        <fullName evidence="7">Uncharacterized membrane protein</fullName>
    </submittedName>
</protein>
<keyword evidence="3 5" id="KW-1133">Transmembrane helix</keyword>
<dbReference type="GO" id="GO:0016020">
    <property type="term" value="C:membrane"/>
    <property type="evidence" value="ECO:0007669"/>
    <property type="project" value="UniProtKB-SubCell"/>
</dbReference>
<name>A0A1H7MBV9_9GAMM</name>
<evidence type="ECO:0000256" key="4">
    <source>
        <dbReference type="ARBA" id="ARBA00023136"/>
    </source>
</evidence>
<evidence type="ECO:0000256" key="3">
    <source>
        <dbReference type="ARBA" id="ARBA00022989"/>
    </source>
</evidence>
<keyword evidence="4 5" id="KW-0472">Membrane</keyword>
<gene>
    <name evidence="7" type="ORF">SAMN05444515_10942</name>
</gene>
<keyword evidence="8" id="KW-1185">Reference proteome</keyword>
<evidence type="ECO:0000313" key="8">
    <source>
        <dbReference type="Proteomes" id="UP000199256"/>
    </source>
</evidence>
<dbReference type="Proteomes" id="UP000199256">
    <property type="component" value="Unassembled WGS sequence"/>
</dbReference>
<feature type="domain" description="NnrU" evidence="6">
    <location>
        <begin position="3"/>
        <end position="188"/>
    </location>
</feature>
<sequence>MFVMILGLVLFLGMHSTRIFADDWRRARIDQFGEKAWAGFASVLSLVGFILIVWGYGMARVDPTWLWVPPLWTFHVTALFNLVAFIILAAAFVPNNHIKARLGHPMVIAVKVWALGHLFANGTLADVILFGSLLVWAVLSFRAARKRDSAQGMAPAAATLKADAITVVVGLVGYLAFSLFLHEWLIGKPVMV</sequence>
<evidence type="ECO:0000313" key="7">
    <source>
        <dbReference type="EMBL" id="SEL08766.1"/>
    </source>
</evidence>